<dbReference type="InterPro" id="IPR032466">
    <property type="entry name" value="Metal_Hydrolase"/>
</dbReference>
<accession>A0A2P8G528</accession>
<reference evidence="2 3" key="1">
    <citation type="submission" date="2018-03" db="EMBL/GenBank/DDBJ databases">
        <title>Genomic Encyclopedia of Archaeal and Bacterial Type Strains, Phase II (KMG-II): from individual species to whole genera.</title>
        <authorList>
            <person name="Goeker M."/>
        </authorList>
    </citation>
    <scope>NUCLEOTIDE SEQUENCE [LARGE SCALE GENOMIC DNA]</scope>
    <source>
        <strain evidence="2 3">DSM 18107</strain>
    </source>
</reference>
<comment type="caution">
    <text evidence="2">The sequence shown here is derived from an EMBL/GenBank/DDBJ whole genome shotgun (WGS) entry which is preliminary data.</text>
</comment>
<gene>
    <name evidence="2" type="ORF">CLV42_107214</name>
</gene>
<dbReference type="GO" id="GO:0016810">
    <property type="term" value="F:hydrolase activity, acting on carbon-nitrogen (but not peptide) bonds"/>
    <property type="evidence" value="ECO:0007669"/>
    <property type="project" value="InterPro"/>
</dbReference>
<proteinExistence type="predicted"/>
<organism evidence="2 3">
    <name type="scientific">Chitinophaga ginsengisoli</name>
    <dbReference type="NCBI Taxonomy" id="363837"/>
    <lineage>
        <taxon>Bacteria</taxon>
        <taxon>Pseudomonadati</taxon>
        <taxon>Bacteroidota</taxon>
        <taxon>Chitinophagia</taxon>
        <taxon>Chitinophagales</taxon>
        <taxon>Chitinophagaceae</taxon>
        <taxon>Chitinophaga</taxon>
    </lineage>
</organism>
<dbReference type="Proteomes" id="UP000240978">
    <property type="component" value="Unassembled WGS sequence"/>
</dbReference>
<dbReference type="Gene3D" id="2.30.40.10">
    <property type="entry name" value="Urease, subunit C, domain 1"/>
    <property type="match status" value="1"/>
</dbReference>
<sequence>MSCAFAQKITKTTYQMEHRHHHSCTHCACNNPILTLLKDELFSPENFAALPTTKIAAKKEQAQAFMVTGGTIRPMINGSVETVPAIGFADGYVVATGTEEQVYAFMQENHPGFLSRELQEGNTLLPGLIEPHVHLVPTAMLMGWTDLGGFDNQDLRQDYDIASVSSIIKKAVANLKPDQWFLGAGLDPALMPLQKDNTELITIDIDLLDSITVAAPVLIISASMHTLYLNTPALQLVWNFPGNLELLNTYSSFNDYRSKTKGQLQQAAEMNPALKTIPPPQKAAMFLEAFVNLKTIFDTANARGVTFMYDAGMNNTLKAMLEAYLAVNTGTVRIGAAQVCDTIDDAKKLPKFQIKPGYEDIYLSHVKVITDGSNQGLTAYQSEPYLCKPDNNYGIYNYGGKYDQMPQHPPLDFKALMEIIIREKGWPVMIHANGNLAVQFAIQALKDSIPAPAEGIRHRIEHCSLTTQDDLNTMKQLEVSPSFLIGHVGYWGYAFQEAIFGEKSSMLDLCNSALQKGMRITLHSDNQVSPLGPLRMMEQSITRRMEADPERGILNVAECITAEQGLTAITYDAAWQCYAEQWTGSLKVGNFADFVVLEQDPLTMKRPYMNMRNIGVLETWVAGSLVYGSTVSEEVSIV</sequence>
<dbReference type="InterPro" id="IPR033932">
    <property type="entry name" value="YtcJ-like"/>
</dbReference>
<dbReference type="CDD" id="cd01300">
    <property type="entry name" value="YtcJ_like"/>
    <property type="match status" value="1"/>
</dbReference>
<name>A0A2P8G528_9BACT</name>
<dbReference type="Gene3D" id="3.10.310.70">
    <property type="match status" value="1"/>
</dbReference>
<dbReference type="Gene3D" id="3.20.20.140">
    <property type="entry name" value="Metal-dependent hydrolases"/>
    <property type="match status" value="1"/>
</dbReference>
<dbReference type="Pfam" id="PF07969">
    <property type="entry name" value="Amidohydro_3"/>
    <property type="match status" value="1"/>
</dbReference>
<keyword evidence="3" id="KW-1185">Reference proteome</keyword>
<evidence type="ECO:0000313" key="2">
    <source>
        <dbReference type="EMBL" id="PSL29067.1"/>
    </source>
</evidence>
<dbReference type="PANTHER" id="PTHR22642">
    <property type="entry name" value="IMIDAZOLONEPROPIONASE"/>
    <property type="match status" value="1"/>
</dbReference>
<protein>
    <recommendedName>
        <fullName evidence="1">Amidohydrolase 3 domain-containing protein</fullName>
    </recommendedName>
</protein>
<dbReference type="SUPFAM" id="SSF51556">
    <property type="entry name" value="Metallo-dependent hydrolases"/>
    <property type="match status" value="1"/>
</dbReference>
<dbReference type="OrthoDB" id="9767366at2"/>
<dbReference type="SUPFAM" id="SSF51338">
    <property type="entry name" value="Composite domain of metallo-dependent hydrolases"/>
    <property type="match status" value="1"/>
</dbReference>
<dbReference type="EMBL" id="PYGK01000007">
    <property type="protein sequence ID" value="PSL29067.1"/>
    <property type="molecule type" value="Genomic_DNA"/>
</dbReference>
<dbReference type="InterPro" id="IPR011059">
    <property type="entry name" value="Metal-dep_hydrolase_composite"/>
</dbReference>
<evidence type="ECO:0000313" key="3">
    <source>
        <dbReference type="Proteomes" id="UP000240978"/>
    </source>
</evidence>
<dbReference type="PANTHER" id="PTHR22642:SF2">
    <property type="entry name" value="PROTEIN LONG AFTER FAR-RED 3"/>
    <property type="match status" value="1"/>
</dbReference>
<evidence type="ECO:0000259" key="1">
    <source>
        <dbReference type="Pfam" id="PF07969"/>
    </source>
</evidence>
<dbReference type="InterPro" id="IPR013108">
    <property type="entry name" value="Amidohydro_3"/>
</dbReference>
<dbReference type="AlphaFoldDB" id="A0A2P8G528"/>
<feature type="domain" description="Amidohydrolase 3" evidence="1">
    <location>
        <begin position="120"/>
        <end position="627"/>
    </location>
</feature>